<feature type="domain" description="Glycosyltransferase subfamily 4-like N-terminal" evidence="2">
    <location>
        <begin position="47"/>
        <end position="246"/>
    </location>
</feature>
<feature type="region of interest" description="Disordered" evidence="1">
    <location>
        <begin position="1"/>
        <end position="20"/>
    </location>
</feature>
<dbReference type="EMBL" id="CZPZ01000008">
    <property type="protein sequence ID" value="CUS34223.1"/>
    <property type="molecule type" value="Genomic_DNA"/>
</dbReference>
<accession>A0A0S4LAM5</accession>
<reference evidence="4" key="1">
    <citation type="submission" date="2015-10" db="EMBL/GenBank/DDBJ databases">
        <authorList>
            <person name="Luecker S."/>
            <person name="Luecker S."/>
        </authorList>
    </citation>
    <scope>NUCLEOTIDE SEQUENCE [LARGE SCALE GENOMIC DNA]</scope>
</reference>
<dbReference type="AlphaFoldDB" id="A0A0S4LAM5"/>
<dbReference type="STRING" id="1742973.COMA2_160043"/>
<keyword evidence="4" id="KW-1185">Reference proteome</keyword>
<dbReference type="Proteomes" id="UP000198736">
    <property type="component" value="Unassembled WGS sequence"/>
</dbReference>
<name>A0A0S4LAM5_9BACT</name>
<organism evidence="3 4">
    <name type="scientific">Candidatus Nitrospira nitrificans</name>
    <dbReference type="NCBI Taxonomy" id="1742973"/>
    <lineage>
        <taxon>Bacteria</taxon>
        <taxon>Pseudomonadati</taxon>
        <taxon>Nitrospirota</taxon>
        <taxon>Nitrospiria</taxon>
        <taxon>Nitrospirales</taxon>
        <taxon>Nitrospiraceae</taxon>
        <taxon>Nitrospira</taxon>
    </lineage>
</organism>
<evidence type="ECO:0000256" key="1">
    <source>
        <dbReference type="SAM" id="MobiDB-lite"/>
    </source>
</evidence>
<sequence>MNSTEMGNPANIADNLPGDPVPPRGRPKLLFLAYPFPPAKAPGCVRTWNIAMYLTRLGWDVTVVTPDPSILRNIEDNGAASREFDDVGIKRILTGHGWRCLAPNNLKCWNKNLGWFVGKIFRTGARKLGIDPHVGWIKAAEQACSALTAKDVDVILATGSPFAAFSLAKRLSDLLGRPYVLDYRDPWTGNPHAGHHLPRCATQKEAGVLKGCAAVTIVSPSWGCALDRRFGVGPKLHVVTNGFDPTEMEAVKPYDFGHCAFVYTGIFYPPKRSISPFLAALKLLRKSSQGNAKEWYFHYYGPDERYIREEAGRFGLTDRIVFHGRVPRREALSAVKGANLAVVITSVNEEETLEDKGIVTGKIFEAIGLVTPVLLIAPEGSDASAIAKPTGLVTSFSGTQLQDMVLFLKDIVCGQAPQPKNIEICSWSTISKKLDTLLRACMSFTRTTTNA</sequence>
<evidence type="ECO:0000313" key="4">
    <source>
        <dbReference type="Proteomes" id="UP000198736"/>
    </source>
</evidence>
<dbReference type="GO" id="GO:0016757">
    <property type="term" value="F:glycosyltransferase activity"/>
    <property type="evidence" value="ECO:0007669"/>
    <property type="project" value="UniProtKB-ARBA"/>
</dbReference>
<dbReference type="Gene3D" id="3.40.50.2000">
    <property type="entry name" value="Glycogen Phosphorylase B"/>
    <property type="match status" value="2"/>
</dbReference>
<dbReference type="SUPFAM" id="SSF53756">
    <property type="entry name" value="UDP-Glycosyltransferase/glycogen phosphorylase"/>
    <property type="match status" value="1"/>
</dbReference>
<proteinExistence type="predicted"/>
<dbReference type="InterPro" id="IPR028098">
    <property type="entry name" value="Glyco_trans_4-like_N"/>
</dbReference>
<protein>
    <recommendedName>
        <fullName evidence="2">Glycosyltransferase subfamily 4-like N-terminal domain-containing protein</fullName>
    </recommendedName>
</protein>
<gene>
    <name evidence="3" type="ORF">COMA2_160043</name>
</gene>
<evidence type="ECO:0000313" key="3">
    <source>
        <dbReference type="EMBL" id="CUS34223.1"/>
    </source>
</evidence>
<dbReference type="Pfam" id="PF13439">
    <property type="entry name" value="Glyco_transf_4"/>
    <property type="match status" value="1"/>
</dbReference>
<evidence type="ECO:0000259" key="2">
    <source>
        <dbReference type="Pfam" id="PF13439"/>
    </source>
</evidence>
<dbReference type="OrthoDB" id="9811902at2"/>